<keyword evidence="2" id="KW-1185">Reference proteome</keyword>
<accession>A0ABR9QKZ9</accession>
<comment type="caution">
    <text evidence="1">The sequence shown here is derived from an EMBL/GenBank/DDBJ whole genome shotgun (WGS) entry which is preliminary data.</text>
</comment>
<dbReference type="RefSeq" id="WP_193537573.1">
    <property type="nucleotide sequence ID" value="NZ_JADCLJ010000021.1"/>
</dbReference>
<reference evidence="1 2" key="1">
    <citation type="submission" date="2020-10" db="EMBL/GenBank/DDBJ databases">
        <title>Bacillus sp. HD4P25, an endophyte from a halophyte.</title>
        <authorList>
            <person name="Sun J.-Q."/>
        </authorList>
    </citation>
    <scope>NUCLEOTIDE SEQUENCE [LARGE SCALE GENOMIC DNA]</scope>
    <source>
        <strain evidence="1 2">YIM 93174</strain>
    </source>
</reference>
<gene>
    <name evidence="1" type="ORF">IMZ08_14075</name>
</gene>
<organism evidence="1 2">
    <name type="scientific">Litchfieldia luteola</name>
    <dbReference type="NCBI Taxonomy" id="682179"/>
    <lineage>
        <taxon>Bacteria</taxon>
        <taxon>Bacillati</taxon>
        <taxon>Bacillota</taxon>
        <taxon>Bacilli</taxon>
        <taxon>Bacillales</taxon>
        <taxon>Bacillaceae</taxon>
        <taxon>Litchfieldia</taxon>
    </lineage>
</organism>
<protein>
    <submittedName>
        <fullName evidence="1">Uncharacterized protein</fullName>
    </submittedName>
</protein>
<evidence type="ECO:0000313" key="1">
    <source>
        <dbReference type="EMBL" id="MBE4909190.1"/>
    </source>
</evidence>
<proteinExistence type="predicted"/>
<dbReference type="Proteomes" id="UP001516662">
    <property type="component" value="Unassembled WGS sequence"/>
</dbReference>
<sequence length="287" mass="33327">MNLNLLSRQGTLENQLNNLYHSINDINSTVYSQTDELRNVINNMKEEQSWISRINMDFDPSKVAGSKAFATFNWQVRELQGDSEVLFHYAVGEGDDYRAIPADELQPGVFQVQVPVEIKLEPMWEVGVITTTSSNIHEETKQAIEEKMIKQDQEHRMKYFVSVTYGNLVKNGEIHTENLGHYGTKYYGILRADIHLFENTLNVSLFNDFVDRPSSYVEKAFLLKYEGSTAIGEEEIILEDQNQPEDEIWPRFFHLADVERKDNMRYTIKVIFANGETYEKEVYQSTE</sequence>
<evidence type="ECO:0000313" key="2">
    <source>
        <dbReference type="Proteomes" id="UP001516662"/>
    </source>
</evidence>
<dbReference type="EMBL" id="JADCLJ010000021">
    <property type="protein sequence ID" value="MBE4909190.1"/>
    <property type="molecule type" value="Genomic_DNA"/>
</dbReference>
<name>A0ABR9QKZ9_9BACI</name>